<keyword evidence="8 9" id="KW-0472">Membrane</keyword>
<evidence type="ECO:0000256" key="1">
    <source>
        <dbReference type="ARBA" id="ARBA00004651"/>
    </source>
</evidence>
<dbReference type="Gene3D" id="2.60.40.1220">
    <property type="match status" value="1"/>
</dbReference>
<gene>
    <name evidence="13" type="ORF">ACFPIH_10660</name>
</gene>
<feature type="transmembrane region" description="Helical" evidence="9">
    <location>
        <begin position="237"/>
        <end position="258"/>
    </location>
</feature>
<feature type="transmembrane region" description="Helical" evidence="9">
    <location>
        <begin position="160"/>
        <end position="180"/>
    </location>
</feature>
<accession>A0ABV9AJF3</accession>
<evidence type="ECO:0000259" key="12">
    <source>
        <dbReference type="Pfam" id="PF05425"/>
    </source>
</evidence>
<dbReference type="Proteomes" id="UP001595839">
    <property type="component" value="Unassembled WGS sequence"/>
</dbReference>
<organism evidence="13 14">
    <name type="scientific">Streptomyces vulcanius</name>
    <dbReference type="NCBI Taxonomy" id="1441876"/>
    <lineage>
        <taxon>Bacteria</taxon>
        <taxon>Bacillati</taxon>
        <taxon>Actinomycetota</taxon>
        <taxon>Actinomycetes</taxon>
        <taxon>Kitasatosporales</taxon>
        <taxon>Streptomycetaceae</taxon>
        <taxon>Streptomyces</taxon>
    </lineage>
</organism>
<dbReference type="Pfam" id="PF05425">
    <property type="entry name" value="CopD"/>
    <property type="match status" value="1"/>
</dbReference>
<keyword evidence="4" id="KW-0479">Metal-binding</keyword>
<dbReference type="InterPro" id="IPR007348">
    <property type="entry name" value="CopC_dom"/>
</dbReference>
<feature type="transmembrane region" description="Helical" evidence="9">
    <location>
        <begin position="421"/>
        <end position="443"/>
    </location>
</feature>
<keyword evidence="3 9" id="KW-0812">Transmembrane</keyword>
<feature type="chain" id="PRO_5046241844" evidence="10">
    <location>
        <begin position="29"/>
        <end position="449"/>
    </location>
</feature>
<evidence type="ECO:0000256" key="10">
    <source>
        <dbReference type="SAM" id="SignalP"/>
    </source>
</evidence>
<evidence type="ECO:0000256" key="6">
    <source>
        <dbReference type="ARBA" id="ARBA00022989"/>
    </source>
</evidence>
<reference evidence="14" key="1">
    <citation type="journal article" date="2019" name="Int. J. Syst. Evol. Microbiol.">
        <title>The Global Catalogue of Microorganisms (GCM) 10K type strain sequencing project: providing services to taxonomists for standard genome sequencing and annotation.</title>
        <authorList>
            <consortium name="The Broad Institute Genomics Platform"/>
            <consortium name="The Broad Institute Genome Sequencing Center for Infectious Disease"/>
            <person name="Wu L."/>
            <person name="Ma J."/>
        </authorList>
    </citation>
    <scope>NUCLEOTIDE SEQUENCE [LARGE SCALE GENOMIC DNA]</scope>
    <source>
        <strain evidence="14">CGMCC 4.7177</strain>
    </source>
</reference>
<dbReference type="SUPFAM" id="SSF81296">
    <property type="entry name" value="E set domains"/>
    <property type="match status" value="1"/>
</dbReference>
<dbReference type="PANTHER" id="PTHR34820:SF4">
    <property type="entry name" value="INNER MEMBRANE PROTEIN YEBZ"/>
    <property type="match status" value="1"/>
</dbReference>
<sequence>MTSRVLPRLLTVLTALAAVLLAAPAASAHTELESSSPKAGSRLAHTPATVRLVFSEPVDLADIHVTSGARQLTVSRAAHGDTEGNAVEVAVPKAAGQDRFTLSWHVLDMEDGHSTFGTLSFPLTAKGKDTGAADSDSGDDAQAAPRESEAVRTAWVATRWAGYLALALYVGGIAFLSLLWPQGAHDRRTRRILTLSWAAGLAASLLAPGLQGAYGAMGTLDDVLRRSTYTDLLATEVGIVAACRVLLWVLAAIVLAALLQGGERAARSPGWRVGALAVGLGLLRTTGMTGHNAEGTHPGWGEVADLVHLLGVSLWLGGLTLLLLGVLPRRRPEELSTTVPGYSVLAGVSVAAVALAGAVLAWQVVGSLDALVDTGYGRLLLLKLVLLATVLLIAQRSRGWVRTRLDIAVLLRGDRATVRPFVYSVAAETGLVLVVLAATSLLVTSAPGR</sequence>
<feature type="transmembrane region" description="Helical" evidence="9">
    <location>
        <begin position="270"/>
        <end position="286"/>
    </location>
</feature>
<evidence type="ECO:0000256" key="8">
    <source>
        <dbReference type="ARBA" id="ARBA00023136"/>
    </source>
</evidence>
<keyword evidence="14" id="KW-1185">Reference proteome</keyword>
<evidence type="ECO:0000256" key="5">
    <source>
        <dbReference type="ARBA" id="ARBA00022729"/>
    </source>
</evidence>
<dbReference type="InterPro" id="IPR014756">
    <property type="entry name" value="Ig_E-set"/>
</dbReference>
<comment type="caution">
    <text evidence="13">The sequence shown here is derived from an EMBL/GenBank/DDBJ whole genome shotgun (WGS) entry which is preliminary data.</text>
</comment>
<dbReference type="PANTHER" id="PTHR34820">
    <property type="entry name" value="INNER MEMBRANE PROTEIN YEBZ"/>
    <property type="match status" value="1"/>
</dbReference>
<dbReference type="InterPro" id="IPR032694">
    <property type="entry name" value="CopC/D"/>
</dbReference>
<evidence type="ECO:0000313" key="14">
    <source>
        <dbReference type="Proteomes" id="UP001595839"/>
    </source>
</evidence>
<protein>
    <submittedName>
        <fullName evidence="13">Copper resistance protein CopC</fullName>
    </submittedName>
</protein>
<evidence type="ECO:0000313" key="13">
    <source>
        <dbReference type="EMBL" id="MFC4499988.1"/>
    </source>
</evidence>
<feature type="transmembrane region" description="Helical" evidence="9">
    <location>
        <begin position="192"/>
        <end position="217"/>
    </location>
</feature>
<evidence type="ECO:0000256" key="3">
    <source>
        <dbReference type="ARBA" id="ARBA00022692"/>
    </source>
</evidence>
<dbReference type="InterPro" id="IPR008457">
    <property type="entry name" value="Cu-R_CopD_dom"/>
</dbReference>
<feature type="domain" description="CopC" evidence="11">
    <location>
        <begin position="29"/>
        <end position="121"/>
    </location>
</feature>
<evidence type="ECO:0000256" key="9">
    <source>
        <dbReference type="SAM" id="Phobius"/>
    </source>
</evidence>
<proteinExistence type="predicted"/>
<feature type="transmembrane region" description="Helical" evidence="9">
    <location>
        <begin position="306"/>
        <end position="327"/>
    </location>
</feature>
<keyword evidence="5 10" id="KW-0732">Signal</keyword>
<evidence type="ECO:0000256" key="4">
    <source>
        <dbReference type="ARBA" id="ARBA00022723"/>
    </source>
</evidence>
<comment type="subcellular location">
    <subcellularLocation>
        <location evidence="1">Cell membrane</location>
        <topology evidence="1">Multi-pass membrane protein</topology>
    </subcellularLocation>
</comment>
<evidence type="ECO:0000259" key="11">
    <source>
        <dbReference type="Pfam" id="PF04234"/>
    </source>
</evidence>
<dbReference type="InterPro" id="IPR014755">
    <property type="entry name" value="Cu-Rt/internalin_Ig-like"/>
</dbReference>
<dbReference type="EMBL" id="JBHSFK010000005">
    <property type="protein sequence ID" value="MFC4499988.1"/>
    <property type="molecule type" value="Genomic_DNA"/>
</dbReference>
<feature type="domain" description="Copper resistance protein D" evidence="12">
    <location>
        <begin position="338"/>
        <end position="442"/>
    </location>
</feature>
<dbReference type="RefSeq" id="WP_381165093.1">
    <property type="nucleotide sequence ID" value="NZ_JBHSFK010000005.1"/>
</dbReference>
<evidence type="ECO:0000256" key="2">
    <source>
        <dbReference type="ARBA" id="ARBA00022475"/>
    </source>
</evidence>
<feature type="signal peptide" evidence="10">
    <location>
        <begin position="1"/>
        <end position="28"/>
    </location>
</feature>
<dbReference type="Pfam" id="PF04234">
    <property type="entry name" value="CopC"/>
    <property type="match status" value="1"/>
</dbReference>
<keyword evidence="7" id="KW-0186">Copper</keyword>
<keyword evidence="6 9" id="KW-1133">Transmembrane helix</keyword>
<evidence type="ECO:0000256" key="7">
    <source>
        <dbReference type="ARBA" id="ARBA00023008"/>
    </source>
</evidence>
<feature type="transmembrane region" description="Helical" evidence="9">
    <location>
        <begin position="339"/>
        <end position="364"/>
    </location>
</feature>
<feature type="transmembrane region" description="Helical" evidence="9">
    <location>
        <begin position="376"/>
        <end position="394"/>
    </location>
</feature>
<keyword evidence="2" id="KW-1003">Cell membrane</keyword>
<name>A0ABV9AJF3_9ACTN</name>